<dbReference type="GO" id="GO:0046872">
    <property type="term" value="F:metal ion binding"/>
    <property type="evidence" value="ECO:0007669"/>
    <property type="project" value="UniProtKB-KW"/>
</dbReference>
<feature type="binding site" evidence="2">
    <location>
        <position position="168"/>
    </location>
    <ligand>
        <name>ATP</name>
        <dbReference type="ChEBI" id="CHEBI:30616"/>
    </ligand>
</feature>
<feature type="binding site" evidence="3">
    <location>
        <position position="169"/>
    </location>
    <ligand>
        <name>Mg(2+)</name>
        <dbReference type="ChEBI" id="CHEBI:18420"/>
    </ligand>
</feature>
<dbReference type="GO" id="GO:0005524">
    <property type="term" value="F:ATP binding"/>
    <property type="evidence" value="ECO:0007669"/>
    <property type="project" value="UniProtKB-UniRule"/>
</dbReference>
<organism evidence="7 8">
    <name type="scientific">Geodia barretti</name>
    <name type="common">Barrett's horny sponge</name>
    <dbReference type="NCBI Taxonomy" id="519541"/>
    <lineage>
        <taxon>Eukaryota</taxon>
        <taxon>Metazoa</taxon>
        <taxon>Porifera</taxon>
        <taxon>Demospongiae</taxon>
        <taxon>Heteroscleromorpha</taxon>
        <taxon>Tetractinellida</taxon>
        <taxon>Astrophorina</taxon>
        <taxon>Geodiidae</taxon>
        <taxon>Geodia</taxon>
    </lineage>
</organism>
<feature type="domain" description="Protein kinase" evidence="6">
    <location>
        <begin position="26"/>
        <end position="305"/>
    </location>
</feature>
<dbReference type="GO" id="GO:0004674">
    <property type="term" value="F:protein serine/threonine kinase activity"/>
    <property type="evidence" value="ECO:0007669"/>
    <property type="project" value="TreeGrafter"/>
</dbReference>
<name>A0AA35WPP7_GEOBA</name>
<evidence type="ECO:0000256" key="4">
    <source>
        <dbReference type="PROSITE-ProRule" id="PRU10141"/>
    </source>
</evidence>
<evidence type="ECO:0000313" key="8">
    <source>
        <dbReference type="Proteomes" id="UP001174909"/>
    </source>
</evidence>
<dbReference type="InterPro" id="IPR000719">
    <property type="entry name" value="Prot_kinase_dom"/>
</dbReference>
<evidence type="ECO:0000256" key="1">
    <source>
        <dbReference type="PIRSR" id="PIRSR000615-1"/>
    </source>
</evidence>
<comment type="caution">
    <text evidence="7">The sequence shown here is derived from an EMBL/GenBank/DDBJ whole genome shotgun (WGS) entry which is preliminary data.</text>
</comment>
<accession>A0AA35WPP7</accession>
<dbReference type="InterPro" id="IPR017441">
    <property type="entry name" value="Protein_kinase_ATP_BS"/>
</dbReference>
<evidence type="ECO:0000256" key="3">
    <source>
        <dbReference type="PIRSR" id="PIRSR000615-3"/>
    </source>
</evidence>
<dbReference type="PROSITE" id="PS50011">
    <property type="entry name" value="PROTEIN_KINASE_DOM"/>
    <property type="match status" value="1"/>
</dbReference>
<sequence length="385" mass="43093">MAAQSLAASFLRDHPRLRPFLLSSARATGRTIGSGSYGSVEEVAIPGAVCAAKKIHDFFQDPRQMPREGIEKAADEFARECQLMSTLRHPHIVQFLGVCFLPGSRMPALVMEKLATSLHDILDPEPPPLTKPFVPVSLKRSVLHDVARGLSFLHSHSPPIIHRDLSARNVLLNEGMVAKIADLGMARILPGLRASTMTKAPGASVYMPPEALEDESRYDVTIDIFSLGVVAIFALSQTFPKPLAAAYMDDSGRMVGRTELERRGNYMREVTGQFREGHPLVRMIQRCLKNRMRERPTIQQVMGWLEEARAEVEDGEYDVNKLSLVQLLQSRNLNIQQQRQQIDQQQQQIGQKDGEICTIREQIQLLQVQNESLQSENAALKQSQK</sequence>
<feature type="active site" description="Proton acceptor" evidence="1">
    <location>
        <position position="164"/>
    </location>
</feature>
<evidence type="ECO:0000256" key="5">
    <source>
        <dbReference type="SAM" id="Coils"/>
    </source>
</evidence>
<dbReference type="EMBL" id="CASHTH010002089">
    <property type="protein sequence ID" value="CAI8024626.1"/>
    <property type="molecule type" value="Genomic_DNA"/>
</dbReference>
<reference evidence="7" key="1">
    <citation type="submission" date="2023-03" db="EMBL/GenBank/DDBJ databases">
        <authorList>
            <person name="Steffen K."/>
            <person name="Cardenas P."/>
        </authorList>
    </citation>
    <scope>NUCLEOTIDE SEQUENCE</scope>
</reference>
<dbReference type="Proteomes" id="UP001174909">
    <property type="component" value="Unassembled WGS sequence"/>
</dbReference>
<keyword evidence="3" id="KW-0479">Metal-binding</keyword>
<dbReference type="InterPro" id="IPR008266">
    <property type="entry name" value="Tyr_kinase_AS"/>
</dbReference>
<keyword evidence="3" id="KW-0460">Magnesium</keyword>
<dbReference type="InterPro" id="IPR011009">
    <property type="entry name" value="Kinase-like_dom_sf"/>
</dbReference>
<feature type="coiled-coil region" evidence="5">
    <location>
        <begin position="325"/>
        <end position="383"/>
    </location>
</feature>
<keyword evidence="7" id="KW-0808">Transferase</keyword>
<dbReference type="InterPro" id="IPR051681">
    <property type="entry name" value="Ser/Thr_Kinases-Pseudokinases"/>
</dbReference>
<feature type="binding site" evidence="4">
    <location>
        <position position="54"/>
    </location>
    <ligand>
        <name>ATP</name>
        <dbReference type="ChEBI" id="CHEBI:30616"/>
    </ligand>
</feature>
<keyword evidence="5" id="KW-0175">Coiled coil</keyword>
<dbReference type="AlphaFoldDB" id="A0AA35WPP7"/>
<keyword evidence="7" id="KW-0418">Kinase</keyword>
<dbReference type="PROSITE" id="PS00109">
    <property type="entry name" value="PROTEIN_KINASE_TYR"/>
    <property type="match status" value="1"/>
</dbReference>
<keyword evidence="2 4" id="KW-0067">ATP-binding</keyword>
<dbReference type="SUPFAM" id="SSF56112">
    <property type="entry name" value="Protein kinase-like (PK-like)"/>
    <property type="match status" value="1"/>
</dbReference>
<dbReference type="Gene3D" id="3.30.200.20">
    <property type="entry name" value="Phosphorylase Kinase, domain 1"/>
    <property type="match status" value="1"/>
</dbReference>
<feature type="non-terminal residue" evidence="7">
    <location>
        <position position="1"/>
    </location>
</feature>
<dbReference type="PANTHER" id="PTHR44329">
    <property type="entry name" value="SERINE/THREONINE-PROTEIN KINASE TNNI3K-RELATED"/>
    <property type="match status" value="1"/>
</dbReference>
<dbReference type="Pfam" id="PF00069">
    <property type="entry name" value="Pkinase"/>
    <property type="match status" value="1"/>
</dbReference>
<feature type="binding site" evidence="3">
    <location>
        <position position="182"/>
    </location>
    <ligand>
        <name>Mg(2+)</name>
        <dbReference type="ChEBI" id="CHEBI:18420"/>
    </ligand>
</feature>
<keyword evidence="2 4" id="KW-0547">Nucleotide-binding</keyword>
<evidence type="ECO:0000313" key="7">
    <source>
        <dbReference type="EMBL" id="CAI8024626.1"/>
    </source>
</evidence>
<proteinExistence type="predicted"/>
<keyword evidence="8" id="KW-1185">Reference proteome</keyword>
<evidence type="ECO:0000256" key="2">
    <source>
        <dbReference type="PIRSR" id="PIRSR000615-2"/>
    </source>
</evidence>
<gene>
    <name evidence="7" type="ORF">GBAR_LOCUS14301</name>
</gene>
<evidence type="ECO:0000259" key="6">
    <source>
        <dbReference type="PROSITE" id="PS50011"/>
    </source>
</evidence>
<protein>
    <submittedName>
        <fullName evidence="7">Probable serine/threonine-protein kinase DDB_G0271682</fullName>
    </submittedName>
</protein>
<dbReference type="PROSITE" id="PS00107">
    <property type="entry name" value="PROTEIN_KINASE_ATP"/>
    <property type="match status" value="1"/>
</dbReference>
<dbReference type="Gene3D" id="1.10.510.10">
    <property type="entry name" value="Transferase(Phosphotransferase) domain 1"/>
    <property type="match status" value="1"/>
</dbReference>